<dbReference type="EMBL" id="CP003630">
    <property type="protein sequence ID" value="AFZ21801.1"/>
    <property type="molecule type" value="Genomic_DNA"/>
</dbReference>
<reference evidence="6 7" key="1">
    <citation type="submission" date="2012-06" db="EMBL/GenBank/DDBJ databases">
        <title>Finished chromosome of genome of Microcoleus sp. PCC 7113.</title>
        <authorList>
            <consortium name="US DOE Joint Genome Institute"/>
            <person name="Gugger M."/>
            <person name="Coursin T."/>
            <person name="Rippka R."/>
            <person name="Tandeau De Marsac N."/>
            <person name="Huntemann M."/>
            <person name="Wei C.-L."/>
            <person name="Han J."/>
            <person name="Detter J.C."/>
            <person name="Han C."/>
            <person name="Tapia R."/>
            <person name="Chen A."/>
            <person name="Kyrpides N."/>
            <person name="Mavromatis K."/>
            <person name="Markowitz V."/>
            <person name="Szeto E."/>
            <person name="Ivanova N."/>
            <person name="Pagani I."/>
            <person name="Pati A."/>
            <person name="Goodwin L."/>
            <person name="Nordberg H.P."/>
            <person name="Cantor M.N."/>
            <person name="Hua S.X."/>
            <person name="Woyke T."/>
            <person name="Kerfeld C.A."/>
        </authorList>
    </citation>
    <scope>NUCLEOTIDE SEQUENCE [LARGE SCALE GENOMIC DNA]</scope>
    <source>
        <strain evidence="6 7">PCC 7113</strain>
    </source>
</reference>
<dbReference type="SMART" id="SM00220">
    <property type="entry name" value="S_TKc"/>
    <property type="match status" value="1"/>
</dbReference>
<proteinExistence type="predicted"/>
<dbReference type="SMART" id="SM00320">
    <property type="entry name" value="WD40"/>
    <property type="match status" value="7"/>
</dbReference>
<dbReference type="CDD" id="cd00200">
    <property type="entry name" value="WD40"/>
    <property type="match status" value="1"/>
</dbReference>
<feature type="repeat" description="WD" evidence="3">
    <location>
        <begin position="624"/>
        <end position="665"/>
    </location>
</feature>
<dbReference type="Pfam" id="PF00069">
    <property type="entry name" value="Pkinase"/>
    <property type="match status" value="1"/>
</dbReference>
<keyword evidence="1 3" id="KW-0853">WD repeat</keyword>
<evidence type="ECO:0000313" key="7">
    <source>
        <dbReference type="Proteomes" id="UP000010471"/>
    </source>
</evidence>
<evidence type="ECO:0000256" key="1">
    <source>
        <dbReference type="ARBA" id="ARBA00022574"/>
    </source>
</evidence>
<dbReference type="STRING" id="1173027.Mic7113_6209"/>
<keyword evidence="4" id="KW-0547">Nucleotide-binding</keyword>
<organism evidence="6 7">
    <name type="scientific">Allocoleopsis franciscana PCC 7113</name>
    <dbReference type="NCBI Taxonomy" id="1173027"/>
    <lineage>
        <taxon>Bacteria</taxon>
        <taxon>Bacillati</taxon>
        <taxon>Cyanobacteriota</taxon>
        <taxon>Cyanophyceae</taxon>
        <taxon>Coleofasciculales</taxon>
        <taxon>Coleofasciculaceae</taxon>
        <taxon>Allocoleopsis</taxon>
        <taxon>Allocoleopsis franciscana</taxon>
    </lineage>
</organism>
<dbReference type="PATRIC" id="fig|1173027.3.peg.6869"/>
<dbReference type="Proteomes" id="UP000010471">
    <property type="component" value="Chromosome"/>
</dbReference>
<dbReference type="InterPro" id="IPR001680">
    <property type="entry name" value="WD40_rpt"/>
</dbReference>
<dbReference type="CDD" id="cd14014">
    <property type="entry name" value="STKc_PknB_like"/>
    <property type="match status" value="1"/>
</dbReference>
<dbReference type="InterPro" id="IPR020472">
    <property type="entry name" value="WD40_PAC1"/>
</dbReference>
<accession>K9WPS0</accession>
<feature type="repeat" description="WD" evidence="3">
    <location>
        <begin position="666"/>
        <end position="701"/>
    </location>
</feature>
<evidence type="ECO:0000256" key="3">
    <source>
        <dbReference type="PROSITE-ProRule" id="PRU00221"/>
    </source>
</evidence>
<dbReference type="InterPro" id="IPR011009">
    <property type="entry name" value="Kinase-like_dom_sf"/>
</dbReference>
<dbReference type="PROSITE" id="PS00678">
    <property type="entry name" value="WD_REPEATS_1"/>
    <property type="match status" value="2"/>
</dbReference>
<dbReference type="InterPro" id="IPR036322">
    <property type="entry name" value="WD40_repeat_dom_sf"/>
</dbReference>
<dbReference type="AlphaFoldDB" id="K9WPS0"/>
<evidence type="ECO:0000256" key="4">
    <source>
        <dbReference type="PROSITE-ProRule" id="PRU10141"/>
    </source>
</evidence>
<dbReference type="GO" id="GO:0005524">
    <property type="term" value="F:ATP binding"/>
    <property type="evidence" value="ECO:0007669"/>
    <property type="project" value="UniProtKB-UniRule"/>
</dbReference>
<feature type="repeat" description="WD" evidence="3">
    <location>
        <begin position="488"/>
        <end position="529"/>
    </location>
</feature>
<dbReference type="eggNOG" id="COG0515">
    <property type="taxonomic scope" value="Bacteria"/>
</dbReference>
<dbReference type="InterPro" id="IPR050349">
    <property type="entry name" value="WD_LIS1/nudF_dynein_reg"/>
</dbReference>
<feature type="repeat" description="WD" evidence="3">
    <location>
        <begin position="446"/>
        <end position="487"/>
    </location>
</feature>
<gene>
    <name evidence="6" type="ORF">Mic7113_6209</name>
</gene>
<sequence length="701" mass="75760">MQGNTLNSQGANAIIGKILCDRFQIIQHLGGGGFGQTYLAEDLQQPSNSPCVVKQLQPKSKNPDTLQTARVLFEREAKVLYQLGDHPQIPDIRADFEQDEQFYLVQEFIDGGELKQELPAGKRLSETQVIALLQEILQILEFVHDKGVIHRDIKPSNLIRRKQDGKIVLIDFGAVKQVSTQIVHPEGQTTLTVAIGSPGFMPNEQLSGKPRFCSDIYAVGMLGIQALTGIPANQLPEDPRTSEIIWRDREALPVDVDVEVSQPLADVLDKMVRYDYRQRFQTATEALQAIASLKNPSNYGDTSGTYTLTNPPASTAYGVTATLPPQPLSSKPLVTSAPVQNEVQAGNAPISTLDKKSYWLKGIGAGLVAATALTVGFYKLPNVKFVNTNQLSASGHKTSPVNTLIGHSNEVYSVAISRDGQILVSGSVDKKIKLWSMPDGKPLKTLPAHQDKVMSVAISPDGRIIASGSKDGSIKLWNLKTGQLLRPLSGHSDYVLSVAFSPDGQTIASSSADKTVKLWDVRTGKQVRSLSGHSNWVYAVAFSPDGKTLADASDDKTIKLWHLPTGKLITTLSSPSGQVVRSVAFSPDGKTLVSGSYDQINLWNLENLLTGCKDASSCSPMKTFSGKLGIVDSIAISPDSQTLACGTKDKSIKLWNLQTGKLQNTISGLSDPIHTLTFSPDGKTLVSGGSEDGTIEVWRSR</sequence>
<dbReference type="GO" id="GO:0004672">
    <property type="term" value="F:protein kinase activity"/>
    <property type="evidence" value="ECO:0007669"/>
    <property type="project" value="InterPro"/>
</dbReference>
<dbReference type="InterPro" id="IPR019775">
    <property type="entry name" value="WD40_repeat_CS"/>
</dbReference>
<dbReference type="Gene3D" id="2.130.10.10">
    <property type="entry name" value="YVTN repeat-like/Quinoprotein amine dehydrogenase"/>
    <property type="match status" value="2"/>
</dbReference>
<feature type="domain" description="Protein kinase" evidence="5">
    <location>
        <begin position="23"/>
        <end position="291"/>
    </location>
</feature>
<dbReference type="PROSITE" id="PS50011">
    <property type="entry name" value="PROTEIN_KINASE_DOM"/>
    <property type="match status" value="1"/>
</dbReference>
<dbReference type="InterPro" id="IPR017441">
    <property type="entry name" value="Protein_kinase_ATP_BS"/>
</dbReference>
<evidence type="ECO:0000313" key="6">
    <source>
        <dbReference type="EMBL" id="AFZ21801.1"/>
    </source>
</evidence>
<dbReference type="InterPro" id="IPR015943">
    <property type="entry name" value="WD40/YVTN_repeat-like_dom_sf"/>
</dbReference>
<dbReference type="KEGG" id="mic:Mic7113_6209"/>
<dbReference type="InterPro" id="IPR000719">
    <property type="entry name" value="Prot_kinase_dom"/>
</dbReference>
<dbReference type="PRINTS" id="PR00320">
    <property type="entry name" value="GPROTEINBRPT"/>
</dbReference>
<feature type="repeat" description="WD" evidence="3">
    <location>
        <begin position="404"/>
        <end position="445"/>
    </location>
</feature>
<keyword evidence="7" id="KW-1185">Reference proteome</keyword>
<dbReference type="HOGENOM" id="CLU_000288_135_4_3"/>
<dbReference type="Pfam" id="PF00400">
    <property type="entry name" value="WD40"/>
    <property type="match status" value="7"/>
</dbReference>
<dbReference type="SUPFAM" id="SSF56112">
    <property type="entry name" value="Protein kinase-like (PK-like)"/>
    <property type="match status" value="1"/>
</dbReference>
<keyword evidence="2" id="KW-0677">Repeat</keyword>
<feature type="repeat" description="WD" evidence="3">
    <location>
        <begin position="530"/>
        <end position="571"/>
    </location>
</feature>
<evidence type="ECO:0000256" key="2">
    <source>
        <dbReference type="ARBA" id="ARBA00022737"/>
    </source>
</evidence>
<protein>
    <submittedName>
        <fullName evidence="6">WD40 repeat-containing protein</fullName>
    </submittedName>
</protein>
<dbReference type="SUPFAM" id="SSF50978">
    <property type="entry name" value="WD40 repeat-like"/>
    <property type="match status" value="1"/>
</dbReference>
<dbReference type="Gene3D" id="1.10.510.10">
    <property type="entry name" value="Transferase(Phosphotransferase) domain 1"/>
    <property type="match status" value="1"/>
</dbReference>
<dbReference type="RefSeq" id="WP_015185930.1">
    <property type="nucleotide sequence ID" value="NC_019738.1"/>
</dbReference>
<dbReference type="PROSITE" id="PS00107">
    <property type="entry name" value="PROTEIN_KINASE_ATP"/>
    <property type="match status" value="1"/>
</dbReference>
<evidence type="ECO:0000259" key="5">
    <source>
        <dbReference type="PROSITE" id="PS50011"/>
    </source>
</evidence>
<dbReference type="eggNOG" id="COG2319">
    <property type="taxonomic scope" value="Bacteria"/>
</dbReference>
<dbReference type="PANTHER" id="PTHR44129">
    <property type="entry name" value="WD REPEAT-CONTAINING PROTEIN POP1"/>
    <property type="match status" value="1"/>
</dbReference>
<keyword evidence="4" id="KW-0067">ATP-binding</keyword>
<name>K9WPS0_9CYAN</name>
<feature type="binding site" evidence="4">
    <location>
        <position position="54"/>
    </location>
    <ligand>
        <name>ATP</name>
        <dbReference type="ChEBI" id="CHEBI:30616"/>
    </ligand>
</feature>
<dbReference type="PROSITE" id="PS50082">
    <property type="entry name" value="WD_REPEATS_2"/>
    <property type="match status" value="6"/>
</dbReference>
<dbReference type="PROSITE" id="PS50294">
    <property type="entry name" value="WD_REPEATS_REGION"/>
    <property type="match status" value="6"/>
</dbReference>